<dbReference type="PANTHER" id="PTHR43591:SF24">
    <property type="entry name" value="2-METHOXY-6-POLYPRENYL-1,4-BENZOQUINOL METHYLASE, MITOCHONDRIAL"/>
    <property type="match status" value="1"/>
</dbReference>
<dbReference type="EMBL" id="LT670846">
    <property type="protein sequence ID" value="SHK57860.1"/>
    <property type="molecule type" value="Genomic_DNA"/>
</dbReference>
<dbReference type="InterPro" id="IPR029063">
    <property type="entry name" value="SAM-dependent_MTases_sf"/>
</dbReference>
<dbReference type="PANTHER" id="PTHR43591">
    <property type="entry name" value="METHYLTRANSFERASE"/>
    <property type="match status" value="1"/>
</dbReference>
<reference evidence="4 5" key="1">
    <citation type="submission" date="2016-11" db="EMBL/GenBank/DDBJ databases">
        <authorList>
            <person name="Jaros S."/>
            <person name="Januszkiewicz K."/>
            <person name="Wedrychowicz H."/>
        </authorList>
    </citation>
    <scope>NUCLEOTIDE SEQUENCE [LARGE SCALE GENOMIC DNA]</scope>
    <source>
        <strain evidence="4 5">DSM 19557</strain>
    </source>
</reference>
<dbReference type="RefSeq" id="WP_079654591.1">
    <property type="nucleotide sequence ID" value="NZ_LT670846.1"/>
</dbReference>
<evidence type="ECO:0000313" key="4">
    <source>
        <dbReference type="EMBL" id="SHK57860.1"/>
    </source>
</evidence>
<dbReference type="Gene3D" id="3.40.50.150">
    <property type="entry name" value="Vaccinia Virus protein VP39"/>
    <property type="match status" value="1"/>
</dbReference>
<dbReference type="Pfam" id="PF01209">
    <property type="entry name" value="Ubie_methyltran"/>
    <property type="match status" value="1"/>
</dbReference>
<keyword evidence="2 4" id="KW-0808">Transferase</keyword>
<keyword evidence="3" id="KW-0949">S-adenosyl-L-methionine</keyword>
<dbReference type="GO" id="GO:0008168">
    <property type="term" value="F:methyltransferase activity"/>
    <property type="evidence" value="ECO:0007669"/>
    <property type="project" value="UniProtKB-KW"/>
</dbReference>
<dbReference type="STRING" id="381751.SAMN05444391_1515"/>
<dbReference type="InterPro" id="IPR023576">
    <property type="entry name" value="UbiE/COQ5_MeTrFase_CS"/>
</dbReference>
<dbReference type="Proteomes" id="UP000189810">
    <property type="component" value="Chromosome I"/>
</dbReference>
<dbReference type="OrthoDB" id="13021at2"/>
<evidence type="ECO:0000256" key="3">
    <source>
        <dbReference type="ARBA" id="ARBA00022691"/>
    </source>
</evidence>
<protein>
    <submittedName>
        <fullName evidence="4">Demethylmenaquinone methyltransferase / 2-methoxy-6-polyprenyl-1,4-benzoquinol methylase</fullName>
    </submittedName>
</protein>
<dbReference type="AlphaFoldDB" id="A0A1M6TLR6"/>
<organism evidence="4 5">
    <name type="scientific">Thermocrinis minervae</name>
    <dbReference type="NCBI Taxonomy" id="381751"/>
    <lineage>
        <taxon>Bacteria</taxon>
        <taxon>Pseudomonadati</taxon>
        <taxon>Aquificota</taxon>
        <taxon>Aquificia</taxon>
        <taxon>Aquificales</taxon>
        <taxon>Aquificaceae</taxon>
        <taxon>Thermocrinis</taxon>
    </lineage>
</organism>
<evidence type="ECO:0000256" key="2">
    <source>
        <dbReference type="ARBA" id="ARBA00022679"/>
    </source>
</evidence>
<name>A0A1M6TLR6_9AQUI</name>
<sequence>MVSKRVISDVFNKVSEKYDIFLDLVTLGLINRWQKTLISMLSEEGNRLDIGTGTGEVLVKSNNRGLKVGIDLAKGMLIKAKKKCKECYFVLADAENLPFKEGSFNTITLSLVYRHLLNKEAFLSEANRVLKPGGQIGILDLSKSKMTYPLFILFKYILKPLGVLLFGPDKWEFFVHSIENSLSKEELARETKKFGFELVDYKESFFGLVMFAVFKKPS</sequence>
<proteinExistence type="predicted"/>
<dbReference type="CDD" id="cd02440">
    <property type="entry name" value="AdoMet_MTases"/>
    <property type="match status" value="1"/>
</dbReference>
<keyword evidence="5" id="KW-1185">Reference proteome</keyword>
<dbReference type="GO" id="GO:0032259">
    <property type="term" value="P:methylation"/>
    <property type="evidence" value="ECO:0007669"/>
    <property type="project" value="UniProtKB-KW"/>
</dbReference>
<keyword evidence="1 4" id="KW-0489">Methyltransferase</keyword>
<dbReference type="SUPFAM" id="SSF53335">
    <property type="entry name" value="S-adenosyl-L-methionine-dependent methyltransferases"/>
    <property type="match status" value="1"/>
</dbReference>
<dbReference type="PROSITE" id="PS01184">
    <property type="entry name" value="UBIE_2"/>
    <property type="match status" value="1"/>
</dbReference>
<gene>
    <name evidence="4" type="ORF">SAMN05444391_1515</name>
</gene>
<accession>A0A1M6TLR6</accession>
<evidence type="ECO:0000313" key="5">
    <source>
        <dbReference type="Proteomes" id="UP000189810"/>
    </source>
</evidence>
<evidence type="ECO:0000256" key="1">
    <source>
        <dbReference type="ARBA" id="ARBA00022603"/>
    </source>
</evidence>